<comment type="pathway">
    <text evidence="2 13">Cofactor biosynthesis; riboflavin biosynthesis; 5-amino-6-(D-ribitylamino)uracil from GTP: step 2/4.</text>
</comment>
<evidence type="ECO:0000259" key="17">
    <source>
        <dbReference type="PROSITE" id="PS51747"/>
    </source>
</evidence>
<dbReference type="FunFam" id="3.40.140.10:FF:000025">
    <property type="entry name" value="Riboflavin biosynthesis protein RibD"/>
    <property type="match status" value="1"/>
</dbReference>
<evidence type="ECO:0000256" key="1">
    <source>
        <dbReference type="ARBA" id="ARBA00002151"/>
    </source>
</evidence>
<keyword evidence="6 13" id="KW-0686">Riboflavin biosynthesis</keyword>
<feature type="domain" description="CMP/dCMP-type deaminase" evidence="17">
    <location>
        <begin position="1"/>
        <end position="125"/>
    </location>
</feature>
<dbReference type="AlphaFoldDB" id="A0A239FJ31"/>
<dbReference type="InterPro" id="IPR050765">
    <property type="entry name" value="Riboflavin_Biosynth_HTPR"/>
</dbReference>
<protein>
    <recommendedName>
        <fullName evidence="13">Riboflavin biosynthesis protein RibD</fullName>
    </recommendedName>
    <domain>
        <recommendedName>
            <fullName evidence="13">Diaminohydroxyphosphoribosylaminopyrimidine deaminase</fullName>
            <shortName evidence="13">DRAP deaminase</shortName>
            <ecNumber evidence="13">3.5.4.26</ecNumber>
        </recommendedName>
        <alternativeName>
            <fullName evidence="13">Riboflavin-specific deaminase</fullName>
        </alternativeName>
    </domain>
    <domain>
        <recommendedName>
            <fullName evidence="13">5-amino-6-(5-phosphoribosylamino)uracil reductase</fullName>
            <ecNumber evidence="13">1.1.1.193</ecNumber>
        </recommendedName>
        <alternativeName>
            <fullName evidence="13">HTP reductase</fullName>
        </alternativeName>
    </domain>
</protein>
<sequence length="341" mass="38781">MNDSLYMQRALELAELGRGNVSPNPMVGCVIVYDDKVIGEGYHQKYGEAHAEVNAISNVKDHSILPECTAYVTLEPCAHQGKTPPCADLLIEKEIKRVVVACRDPFDQVDGKGFEKLKQAGIQVEVGLMEKEAVELNNRFFTSIQNERPYVILKWAQTSDGFVARENYDSKWISNPYSRQLVHKWRAEEDAILVGKNTAIHDNPKLTTREWIGKNPVRILLDSNLEVHKDFNLFSKEAETIILNSLEEKKERNIEWIKTDMNNPWSVLRKLHEHKIQSVIVEGGSQVLNSFINENCWDEARVFTSSATFKKGVEAPDIEGEIVKEEGIFADQLTIYKNNHG</sequence>
<feature type="binding site" evidence="15">
    <location>
        <position position="186"/>
    </location>
    <ligand>
        <name>substrate</name>
    </ligand>
</feature>
<comment type="similarity">
    <text evidence="4 13">In the N-terminal section; belongs to the cytidine and deoxycytidylate deaminase family.</text>
</comment>
<dbReference type="InterPro" id="IPR002734">
    <property type="entry name" value="RibDG_C"/>
</dbReference>
<dbReference type="EMBL" id="FZPD01000001">
    <property type="protein sequence ID" value="SNS56787.1"/>
    <property type="molecule type" value="Genomic_DNA"/>
</dbReference>
<evidence type="ECO:0000313" key="18">
    <source>
        <dbReference type="EMBL" id="SNS56787.1"/>
    </source>
</evidence>
<feature type="binding site" evidence="15">
    <location>
        <position position="206"/>
    </location>
    <ligand>
        <name>substrate</name>
    </ligand>
</feature>
<evidence type="ECO:0000256" key="3">
    <source>
        <dbReference type="ARBA" id="ARBA00004910"/>
    </source>
</evidence>
<feature type="binding site" evidence="16">
    <location>
        <position position="77"/>
    </location>
    <ligand>
        <name>Zn(2+)</name>
        <dbReference type="ChEBI" id="CHEBI:29105"/>
        <note>catalytic</note>
    </ligand>
</feature>
<dbReference type="PROSITE" id="PS51747">
    <property type="entry name" value="CYT_DCMP_DEAMINASES_2"/>
    <property type="match status" value="1"/>
</dbReference>
<keyword evidence="11 13" id="KW-0560">Oxidoreductase</keyword>
<accession>A0A239FJ31</accession>
<feature type="binding site" evidence="15">
    <location>
        <begin position="284"/>
        <end position="290"/>
    </location>
    <ligand>
        <name>NADP(+)</name>
        <dbReference type="ChEBI" id="CHEBI:58349"/>
    </ligand>
</feature>
<feature type="binding site" evidence="15">
    <location>
        <position position="209"/>
    </location>
    <ligand>
        <name>substrate</name>
    </ligand>
</feature>
<dbReference type="GO" id="GO:0008835">
    <property type="term" value="F:diaminohydroxyphosphoribosylaminopyrimidine deaminase activity"/>
    <property type="evidence" value="ECO:0007669"/>
    <property type="project" value="UniProtKB-EC"/>
</dbReference>
<evidence type="ECO:0000256" key="4">
    <source>
        <dbReference type="ARBA" id="ARBA00005259"/>
    </source>
</evidence>
<feature type="binding site" evidence="15">
    <location>
        <position position="170"/>
    </location>
    <ligand>
        <name>substrate</name>
    </ligand>
</feature>
<dbReference type="Gene3D" id="3.40.140.10">
    <property type="entry name" value="Cytidine Deaminase, domain 2"/>
    <property type="match status" value="1"/>
</dbReference>
<evidence type="ECO:0000256" key="14">
    <source>
        <dbReference type="PIRSR" id="PIRSR006769-1"/>
    </source>
</evidence>
<dbReference type="Gene3D" id="3.40.430.10">
    <property type="entry name" value="Dihydrofolate Reductase, subunit A"/>
    <property type="match status" value="1"/>
</dbReference>
<feature type="binding site" evidence="15">
    <location>
        <position position="223"/>
    </location>
    <ligand>
        <name>NADP(+)</name>
        <dbReference type="ChEBI" id="CHEBI:58349"/>
    </ligand>
</feature>
<feature type="binding site" evidence="16">
    <location>
        <position position="50"/>
    </location>
    <ligand>
        <name>Zn(2+)</name>
        <dbReference type="ChEBI" id="CHEBI:29105"/>
        <note>catalytic</note>
    </ligand>
</feature>
<feature type="binding site" evidence="15">
    <location>
        <position position="156"/>
    </location>
    <ligand>
        <name>NADP(+)</name>
        <dbReference type="ChEBI" id="CHEBI:58349"/>
    </ligand>
</feature>
<evidence type="ECO:0000256" key="16">
    <source>
        <dbReference type="PIRSR" id="PIRSR006769-3"/>
    </source>
</evidence>
<keyword evidence="8 13" id="KW-0378">Hydrolase</keyword>
<evidence type="ECO:0000256" key="8">
    <source>
        <dbReference type="ARBA" id="ARBA00022801"/>
    </source>
</evidence>
<evidence type="ECO:0000313" key="19">
    <source>
        <dbReference type="Proteomes" id="UP000198393"/>
    </source>
</evidence>
<dbReference type="InterPro" id="IPR016193">
    <property type="entry name" value="Cytidine_deaminase-like"/>
</dbReference>
<feature type="binding site" evidence="15">
    <location>
        <position position="198"/>
    </location>
    <ligand>
        <name>NADP(+)</name>
        <dbReference type="ChEBI" id="CHEBI:58349"/>
    </ligand>
</feature>
<evidence type="ECO:0000256" key="6">
    <source>
        <dbReference type="ARBA" id="ARBA00022619"/>
    </source>
</evidence>
<evidence type="ECO:0000256" key="2">
    <source>
        <dbReference type="ARBA" id="ARBA00004882"/>
    </source>
</evidence>
<dbReference type="PANTHER" id="PTHR38011">
    <property type="entry name" value="DIHYDROFOLATE REDUCTASE FAMILY PROTEIN (AFU_ORTHOLOGUE AFUA_8G06820)"/>
    <property type="match status" value="1"/>
</dbReference>
<feature type="binding site" evidence="15">
    <location>
        <position position="282"/>
    </location>
    <ligand>
        <name>substrate</name>
    </ligand>
</feature>
<dbReference type="InterPro" id="IPR002125">
    <property type="entry name" value="CMP_dCMP_dom"/>
</dbReference>
<dbReference type="SUPFAM" id="SSF53927">
    <property type="entry name" value="Cytidine deaminase-like"/>
    <property type="match status" value="1"/>
</dbReference>
<evidence type="ECO:0000256" key="5">
    <source>
        <dbReference type="ARBA" id="ARBA00007417"/>
    </source>
</evidence>
<keyword evidence="12" id="KW-0511">Multifunctional enzyme</keyword>
<comment type="pathway">
    <text evidence="3 13">Cofactor biosynthesis; riboflavin biosynthesis; 5-amino-6-(D-ribitylamino)uracil from GTP: step 3/4.</text>
</comment>
<dbReference type="PROSITE" id="PS00903">
    <property type="entry name" value="CYT_DCMP_DEAMINASES_1"/>
    <property type="match status" value="1"/>
</dbReference>
<dbReference type="Proteomes" id="UP000198393">
    <property type="component" value="Unassembled WGS sequence"/>
</dbReference>
<dbReference type="EC" id="3.5.4.26" evidence="13"/>
<dbReference type="SUPFAM" id="SSF53597">
    <property type="entry name" value="Dihydrofolate reductase-like"/>
    <property type="match status" value="1"/>
</dbReference>
<dbReference type="UniPathway" id="UPA00275">
    <property type="reaction ID" value="UER00401"/>
</dbReference>
<feature type="binding site" evidence="16">
    <location>
        <position position="86"/>
    </location>
    <ligand>
        <name>Zn(2+)</name>
        <dbReference type="ChEBI" id="CHEBI:29105"/>
        <note>catalytic</note>
    </ligand>
</feature>
<keyword evidence="7 13" id="KW-0479">Metal-binding</keyword>
<evidence type="ECO:0000256" key="13">
    <source>
        <dbReference type="PIRNR" id="PIRNR006769"/>
    </source>
</evidence>
<comment type="catalytic activity">
    <reaction evidence="13">
        <text>5-amino-6-(5-phospho-D-ribitylamino)uracil + NADP(+) = 5-amino-6-(5-phospho-D-ribosylamino)uracil + NADPH + H(+)</text>
        <dbReference type="Rhea" id="RHEA:17845"/>
        <dbReference type="ChEBI" id="CHEBI:15378"/>
        <dbReference type="ChEBI" id="CHEBI:57783"/>
        <dbReference type="ChEBI" id="CHEBI:58349"/>
        <dbReference type="ChEBI" id="CHEBI:58421"/>
        <dbReference type="ChEBI" id="CHEBI:58453"/>
        <dbReference type="EC" id="1.1.1.193"/>
    </reaction>
</comment>
<comment type="catalytic activity">
    <reaction evidence="13">
        <text>2,5-diamino-6-hydroxy-4-(5-phosphoribosylamino)-pyrimidine + H2O + H(+) = 5-amino-6-(5-phospho-D-ribosylamino)uracil + NH4(+)</text>
        <dbReference type="Rhea" id="RHEA:21868"/>
        <dbReference type="ChEBI" id="CHEBI:15377"/>
        <dbReference type="ChEBI" id="CHEBI:15378"/>
        <dbReference type="ChEBI" id="CHEBI:28938"/>
        <dbReference type="ChEBI" id="CHEBI:58453"/>
        <dbReference type="ChEBI" id="CHEBI:58614"/>
        <dbReference type="EC" id="3.5.4.26"/>
    </reaction>
</comment>
<dbReference type="RefSeq" id="WP_245811207.1">
    <property type="nucleotide sequence ID" value="NZ_FZPD01000001.1"/>
</dbReference>
<evidence type="ECO:0000256" key="15">
    <source>
        <dbReference type="PIRSR" id="PIRSR006769-2"/>
    </source>
</evidence>
<dbReference type="NCBIfam" id="TIGR00326">
    <property type="entry name" value="eubact_ribD"/>
    <property type="match status" value="1"/>
</dbReference>
<dbReference type="Pfam" id="PF00383">
    <property type="entry name" value="dCMP_cyt_deam_1"/>
    <property type="match status" value="1"/>
</dbReference>
<evidence type="ECO:0000256" key="11">
    <source>
        <dbReference type="ARBA" id="ARBA00023002"/>
    </source>
</evidence>
<keyword evidence="9 13" id="KW-0862">Zinc</keyword>
<feature type="active site" description="Proton donor" evidence="14">
    <location>
        <position position="52"/>
    </location>
</feature>
<feature type="binding site" evidence="15">
    <location>
        <position position="172"/>
    </location>
    <ligand>
        <name>NADP(+)</name>
        <dbReference type="ChEBI" id="CHEBI:58349"/>
    </ligand>
</feature>
<evidence type="ECO:0000256" key="10">
    <source>
        <dbReference type="ARBA" id="ARBA00022857"/>
    </source>
</evidence>
<dbReference type="Pfam" id="PF01872">
    <property type="entry name" value="RibD_C"/>
    <property type="match status" value="1"/>
</dbReference>
<comment type="cofactor">
    <cofactor evidence="13 16">
        <name>Zn(2+)</name>
        <dbReference type="ChEBI" id="CHEBI:29105"/>
    </cofactor>
    <text evidence="13 16">Binds 1 zinc ion.</text>
</comment>
<feature type="binding site" evidence="15">
    <location>
        <position position="202"/>
    </location>
    <ligand>
        <name>NADP(+)</name>
        <dbReference type="ChEBI" id="CHEBI:58349"/>
    </ligand>
</feature>
<keyword evidence="10 13" id="KW-0521">NADP</keyword>
<dbReference type="InterPro" id="IPR004794">
    <property type="entry name" value="Eubact_RibD"/>
</dbReference>
<keyword evidence="19" id="KW-1185">Reference proteome</keyword>
<name>A0A239FJ31_EKHLU</name>
<dbReference type="PIRSF" id="PIRSF006769">
    <property type="entry name" value="RibD"/>
    <property type="match status" value="1"/>
</dbReference>
<proteinExistence type="inferred from homology"/>
<dbReference type="EC" id="1.1.1.193" evidence="13"/>
<dbReference type="GO" id="GO:0009231">
    <property type="term" value="P:riboflavin biosynthetic process"/>
    <property type="evidence" value="ECO:0007669"/>
    <property type="project" value="UniProtKB-UniPathway"/>
</dbReference>
<comment type="function">
    <text evidence="1 13">Converts 2,5-diamino-6-(ribosylamino)-4(3h)-pyrimidinone 5'-phosphate into 5-amino-6-(ribosylamino)-2,4(1h,3h)-pyrimidinedione 5'-phosphate.</text>
</comment>
<dbReference type="GO" id="GO:0008703">
    <property type="term" value="F:5-amino-6-(5-phosphoribosylamino)uracil reductase activity"/>
    <property type="evidence" value="ECO:0007669"/>
    <property type="project" value="UniProtKB-EC"/>
</dbReference>
<organism evidence="18 19">
    <name type="scientific">Ekhidna lutea</name>
    <dbReference type="NCBI Taxonomy" id="447679"/>
    <lineage>
        <taxon>Bacteria</taxon>
        <taxon>Pseudomonadati</taxon>
        <taxon>Bacteroidota</taxon>
        <taxon>Cytophagia</taxon>
        <taxon>Cytophagales</taxon>
        <taxon>Reichenbachiellaceae</taxon>
        <taxon>Ekhidna</taxon>
    </lineage>
</organism>
<dbReference type="InterPro" id="IPR024072">
    <property type="entry name" value="DHFR-like_dom_sf"/>
</dbReference>
<dbReference type="CDD" id="cd01284">
    <property type="entry name" value="Riboflavin_deaminase-reductase"/>
    <property type="match status" value="1"/>
</dbReference>
<comment type="similarity">
    <text evidence="5 13">In the C-terminal section; belongs to the HTP reductase family.</text>
</comment>
<gene>
    <name evidence="18" type="ORF">SAMN05421640_0692</name>
</gene>
<dbReference type="InterPro" id="IPR016192">
    <property type="entry name" value="APOBEC/CMP_deaminase_Zn-bd"/>
</dbReference>
<evidence type="ECO:0000256" key="12">
    <source>
        <dbReference type="ARBA" id="ARBA00023268"/>
    </source>
</evidence>
<reference evidence="18 19" key="1">
    <citation type="submission" date="2017-06" db="EMBL/GenBank/DDBJ databases">
        <authorList>
            <person name="Kim H.J."/>
            <person name="Triplett B.A."/>
        </authorList>
    </citation>
    <scope>NUCLEOTIDE SEQUENCE [LARGE SCALE GENOMIC DNA]</scope>
    <source>
        <strain evidence="18 19">DSM 19307</strain>
    </source>
</reference>
<evidence type="ECO:0000256" key="7">
    <source>
        <dbReference type="ARBA" id="ARBA00022723"/>
    </source>
</evidence>
<evidence type="ECO:0000256" key="9">
    <source>
        <dbReference type="ARBA" id="ARBA00022833"/>
    </source>
</evidence>
<dbReference type="GO" id="GO:0008270">
    <property type="term" value="F:zinc ion binding"/>
    <property type="evidence" value="ECO:0007669"/>
    <property type="project" value="InterPro"/>
</dbReference>
<dbReference type="PANTHER" id="PTHR38011:SF7">
    <property type="entry name" value="2,5-DIAMINO-6-RIBOSYLAMINO-4(3H)-PYRIMIDINONE 5'-PHOSPHATE REDUCTASE"/>
    <property type="match status" value="1"/>
</dbReference>